<dbReference type="InterPro" id="IPR023213">
    <property type="entry name" value="CAT-like_dom_sf"/>
</dbReference>
<dbReference type="Gene3D" id="3.30.559.10">
    <property type="entry name" value="Chloramphenicol acetyltransferase-like domain"/>
    <property type="match status" value="1"/>
</dbReference>
<dbReference type="SUPFAM" id="SSF52777">
    <property type="entry name" value="CoA-dependent acyltransferases"/>
    <property type="match status" value="2"/>
</dbReference>
<feature type="domain" description="Condensation" evidence="2">
    <location>
        <begin position="5"/>
        <end position="332"/>
    </location>
</feature>
<reference evidence="3 4" key="1">
    <citation type="submission" date="2020-03" db="EMBL/GenBank/DDBJ databases">
        <title>WGS of actinomycetes isolated from Thailand.</title>
        <authorList>
            <person name="Thawai C."/>
        </authorList>
    </citation>
    <scope>NUCLEOTIDE SEQUENCE [LARGE SCALE GENOMIC DNA]</scope>
    <source>
        <strain evidence="3 4">PRB2-1</strain>
    </source>
</reference>
<protein>
    <recommendedName>
        <fullName evidence="2">Condensation domain-containing protein</fullName>
    </recommendedName>
</protein>
<dbReference type="PANTHER" id="PTHR45527">
    <property type="entry name" value="NONRIBOSOMAL PEPTIDE SYNTHETASE"/>
    <property type="match status" value="1"/>
</dbReference>
<comment type="caution">
    <text evidence="3">The sequence shown here is derived from an EMBL/GenBank/DDBJ whole genome shotgun (WGS) entry which is preliminary data.</text>
</comment>
<dbReference type="PANTHER" id="PTHR45527:SF1">
    <property type="entry name" value="FATTY ACID SYNTHASE"/>
    <property type="match status" value="1"/>
</dbReference>
<sequence length="523" mass="56649">MTPTYLTRGQEGMWRIHRGLGDAPVPSWMLQQLTVDFDASRAVLPAEDALAEVVRRHEGLRTTVGTDPAGTPVQIVHDDAHVPVEAVDSAPEGFGKAKRALLDRLAQERFDLAAHPPVRAGLVRCGGRRALVLLFHHIATDQWSLRLLHDELLEALTRGRVERPYPMQPGDVAAKESSPEGRRRNEQALRYLQQCHDRAPQALFVEGGRDDAAHFTSTYLHAPAAFAAARALAARHAATEPAVWLAALSLHLSLATGLDRCRFHMQVSNRTDRAEHTVVGRMARSVPLAVDLSGGPDFPALARRALRATMGAMRNAGFSNRQYEDVVRAAERRRGIRFRDQVFVNYLPGTPAPPGAGDAGDRISGTAFTRPAGHGPTCELSVVSEKEALVLAVDRRYVEDPEAVVHWLDDTLRHLADTGGTCLDALPAPAPVQPAAGLTRCDGCWISLPEIAAALADHPGVRSAEAAVRAEGGREVLVARVHTASGVSAEELRDHMAERLPRRSTLMVPGEFVLRPGSASPVT</sequence>
<name>A0ABX0ZIB3_9ACTN</name>
<evidence type="ECO:0000313" key="3">
    <source>
        <dbReference type="EMBL" id="NJP43563.1"/>
    </source>
</evidence>
<dbReference type="Gene3D" id="3.30.300.30">
    <property type="match status" value="1"/>
</dbReference>
<feature type="region of interest" description="Disordered" evidence="1">
    <location>
        <begin position="164"/>
        <end position="184"/>
    </location>
</feature>
<dbReference type="InterPro" id="IPR045851">
    <property type="entry name" value="AMP-bd_C_sf"/>
</dbReference>
<evidence type="ECO:0000259" key="2">
    <source>
        <dbReference type="Pfam" id="PF00668"/>
    </source>
</evidence>
<evidence type="ECO:0000256" key="1">
    <source>
        <dbReference type="SAM" id="MobiDB-lite"/>
    </source>
</evidence>
<dbReference type="EMBL" id="JAATEJ010000005">
    <property type="protein sequence ID" value="NJP43563.1"/>
    <property type="molecule type" value="Genomic_DNA"/>
</dbReference>
<proteinExistence type="predicted"/>
<evidence type="ECO:0000313" key="4">
    <source>
        <dbReference type="Proteomes" id="UP000734511"/>
    </source>
</evidence>
<dbReference type="Gene3D" id="3.30.559.30">
    <property type="entry name" value="Nonribosomal peptide synthetase, condensation domain"/>
    <property type="match status" value="1"/>
</dbReference>
<accession>A0ABX0ZIB3</accession>
<keyword evidence="4" id="KW-1185">Reference proteome</keyword>
<organism evidence="3 4">
    <name type="scientific">Actinacidiphila epipremni</name>
    <dbReference type="NCBI Taxonomy" id="2053013"/>
    <lineage>
        <taxon>Bacteria</taxon>
        <taxon>Bacillati</taxon>
        <taxon>Actinomycetota</taxon>
        <taxon>Actinomycetes</taxon>
        <taxon>Kitasatosporales</taxon>
        <taxon>Streptomycetaceae</taxon>
        <taxon>Actinacidiphila</taxon>
    </lineage>
</organism>
<dbReference type="RefSeq" id="WP_167982430.1">
    <property type="nucleotide sequence ID" value="NZ_JAATEJ010000005.1"/>
</dbReference>
<dbReference type="SUPFAM" id="SSF56801">
    <property type="entry name" value="Acetyl-CoA synthetase-like"/>
    <property type="match status" value="1"/>
</dbReference>
<feature type="compositionally biased region" description="Basic and acidic residues" evidence="1">
    <location>
        <begin position="173"/>
        <end position="184"/>
    </location>
</feature>
<dbReference type="Pfam" id="PF00668">
    <property type="entry name" value="Condensation"/>
    <property type="match status" value="1"/>
</dbReference>
<gene>
    <name evidence="3" type="ORF">HCN08_09145</name>
</gene>
<dbReference type="InterPro" id="IPR001242">
    <property type="entry name" value="Condensation_dom"/>
</dbReference>
<dbReference type="Proteomes" id="UP000734511">
    <property type="component" value="Unassembled WGS sequence"/>
</dbReference>